<dbReference type="EMBL" id="MBTF01000034">
    <property type="protein sequence ID" value="OOQ57938.1"/>
    <property type="molecule type" value="Genomic_DNA"/>
</dbReference>
<keyword evidence="3" id="KW-1185">Reference proteome</keyword>
<keyword evidence="1" id="KW-0732">Signal</keyword>
<name>A0A1S9PBE5_9SPHI</name>
<comment type="caution">
    <text evidence="2">The sequence shown here is derived from an EMBL/GenBank/DDBJ whole genome shotgun (WGS) entry which is preliminary data.</text>
</comment>
<dbReference type="OrthoDB" id="793442at2"/>
<gene>
    <name evidence="2" type="ORF">BC343_09680</name>
</gene>
<evidence type="ECO:0000313" key="3">
    <source>
        <dbReference type="Proteomes" id="UP000189739"/>
    </source>
</evidence>
<feature type="chain" id="PRO_5012187992" evidence="1">
    <location>
        <begin position="23"/>
        <end position="173"/>
    </location>
</feature>
<dbReference type="STRING" id="1792845.BC343_09680"/>
<evidence type="ECO:0000313" key="2">
    <source>
        <dbReference type="EMBL" id="OOQ57938.1"/>
    </source>
</evidence>
<dbReference type="RefSeq" id="WP_078349662.1">
    <property type="nucleotide sequence ID" value="NZ_MBTF01000034.1"/>
</dbReference>
<sequence>MKKIAVPAISIFLLANALNTSAQSFDVPKNYVLKTKDDYARYEPEIIKTANWLQQTPWKQQPVKMEEANQFLLKWAKGTPVVTIRLIEAVMDLSDRNPQLGFVFMAQFSKYALEHREGFDTNKANIAAIRAVIEKYRAEPTHKSDEDIEYLIGLEDKGELDDWVISTFATEGR</sequence>
<feature type="signal peptide" evidence="1">
    <location>
        <begin position="1"/>
        <end position="22"/>
    </location>
</feature>
<organism evidence="2 3">
    <name type="scientific">Mucilaginibacter pedocola</name>
    <dbReference type="NCBI Taxonomy" id="1792845"/>
    <lineage>
        <taxon>Bacteria</taxon>
        <taxon>Pseudomonadati</taxon>
        <taxon>Bacteroidota</taxon>
        <taxon>Sphingobacteriia</taxon>
        <taxon>Sphingobacteriales</taxon>
        <taxon>Sphingobacteriaceae</taxon>
        <taxon>Mucilaginibacter</taxon>
    </lineage>
</organism>
<dbReference type="Proteomes" id="UP000189739">
    <property type="component" value="Unassembled WGS sequence"/>
</dbReference>
<evidence type="ECO:0000256" key="1">
    <source>
        <dbReference type="SAM" id="SignalP"/>
    </source>
</evidence>
<protein>
    <submittedName>
        <fullName evidence="2">Uncharacterized protein</fullName>
    </submittedName>
</protein>
<proteinExistence type="predicted"/>
<accession>A0A1S9PBE5</accession>
<dbReference type="AlphaFoldDB" id="A0A1S9PBE5"/>
<reference evidence="2 3" key="1">
    <citation type="submission" date="2016-07" db="EMBL/GenBank/DDBJ databases">
        <title>Genomic analysis of zinc-resistant bacterium Mucilaginibacter pedocola TBZ30.</title>
        <authorList>
            <person name="Huang J."/>
            <person name="Tang J."/>
        </authorList>
    </citation>
    <scope>NUCLEOTIDE SEQUENCE [LARGE SCALE GENOMIC DNA]</scope>
    <source>
        <strain evidence="2 3">TBZ30</strain>
    </source>
</reference>